<protein>
    <recommendedName>
        <fullName evidence="1">Polysaccharide pyruvyl transferase domain-containing protein</fullName>
    </recommendedName>
</protein>
<dbReference type="EMBL" id="AWQQ01000095">
    <property type="protein sequence ID" value="PHJ37340.1"/>
    <property type="molecule type" value="Genomic_DNA"/>
</dbReference>
<dbReference type="RefSeq" id="WP_099083814.1">
    <property type="nucleotide sequence ID" value="NZ_AWQQ01000095.1"/>
</dbReference>
<name>A0A2C6LGP7_9FIRM</name>
<organism evidence="2 3">
    <name type="scientific">Desulforamulus profundi</name>
    <dbReference type="NCBI Taxonomy" id="1383067"/>
    <lineage>
        <taxon>Bacteria</taxon>
        <taxon>Bacillati</taxon>
        <taxon>Bacillota</taxon>
        <taxon>Clostridia</taxon>
        <taxon>Eubacteriales</taxon>
        <taxon>Peptococcaceae</taxon>
        <taxon>Desulforamulus</taxon>
    </lineage>
</organism>
<dbReference type="OrthoDB" id="1814359at2"/>
<comment type="caution">
    <text evidence="2">The sequence shown here is derived from an EMBL/GenBank/DDBJ whole genome shotgun (WGS) entry which is preliminary data.</text>
</comment>
<dbReference type="Pfam" id="PF04230">
    <property type="entry name" value="PS_pyruv_trans"/>
    <property type="match status" value="1"/>
</dbReference>
<dbReference type="PANTHER" id="PTHR36836">
    <property type="entry name" value="COLANIC ACID BIOSYNTHESIS PROTEIN WCAK"/>
    <property type="match status" value="1"/>
</dbReference>
<dbReference type="Proteomes" id="UP000222564">
    <property type="component" value="Unassembled WGS sequence"/>
</dbReference>
<reference evidence="2 3" key="1">
    <citation type="submission" date="2013-09" db="EMBL/GenBank/DDBJ databases">
        <title>Biodegradation of hydrocarbons in the deep terrestrial subsurface : characterization of a microbial consortium composed of two Desulfotomaculum species originating from a deep geological formation.</title>
        <authorList>
            <person name="Aullo T."/>
            <person name="Berlendis S."/>
            <person name="Lascourreges J.-F."/>
            <person name="Dessort D."/>
            <person name="Saint-Laurent S."/>
            <person name="Schraauwers B."/>
            <person name="Mas J."/>
            <person name="Magot M."/>
            <person name="Ranchou-Peyruse A."/>
        </authorList>
    </citation>
    <scope>NUCLEOTIDE SEQUENCE [LARGE SCALE GENOMIC DNA]</scope>
    <source>
        <strain evidence="2 3">Bs107</strain>
    </source>
</reference>
<accession>A0A2C6LGP7</accession>
<feature type="domain" description="Polysaccharide pyruvyl transferase" evidence="1">
    <location>
        <begin position="14"/>
        <end position="310"/>
    </location>
</feature>
<gene>
    <name evidence="2" type="ORF">P378_16715</name>
</gene>
<evidence type="ECO:0000313" key="3">
    <source>
        <dbReference type="Proteomes" id="UP000222564"/>
    </source>
</evidence>
<dbReference type="PANTHER" id="PTHR36836:SF1">
    <property type="entry name" value="COLANIC ACID BIOSYNTHESIS PROTEIN WCAK"/>
    <property type="match status" value="1"/>
</dbReference>
<dbReference type="InterPro" id="IPR007345">
    <property type="entry name" value="Polysacch_pyruvyl_Trfase"/>
</dbReference>
<keyword evidence="3" id="KW-1185">Reference proteome</keyword>
<evidence type="ECO:0000259" key="1">
    <source>
        <dbReference type="Pfam" id="PF04230"/>
    </source>
</evidence>
<sequence>MKQFLLYGHGGAYNHGAEAIIKCTVKLLHKLYSGSKIILSTHFKDQDLEFDMPADEYCERDPDYLELDKNSLQKGKYDGLIYKSTLDKITKDTICLSVGGDNYCYDNWRKWKIIHETALERGALSILWSCSIEPSMISNEMIGTLRTHHMITARESWTFNALKAKGLDNVIPCSDIAFLLEAKESNLPDHFIPGNTVAVNISPLILRRENIGGIILRNIENLIQSIIKNTDMNVALIPHVTMPADNDFKLLQDIYNPTADKERICLISEKFSAAEYKYIISKCRFGVFARTHASIAAYSSCIPAIVMGYSVKSKGIAADLGLGDYVLPLQSFKNDYSLLSMFENMMQNEDKIKRILTEKMPSYKEKAENPALVLKNLII</sequence>
<proteinExistence type="predicted"/>
<evidence type="ECO:0000313" key="2">
    <source>
        <dbReference type="EMBL" id="PHJ37340.1"/>
    </source>
</evidence>
<dbReference type="AlphaFoldDB" id="A0A2C6LGP7"/>